<dbReference type="InterPro" id="IPR029787">
    <property type="entry name" value="Nucleotide_cyclase"/>
</dbReference>
<dbReference type="PANTHER" id="PTHR33121:SF23">
    <property type="entry name" value="CYCLIC DI-GMP PHOSPHODIESTERASE PDEB"/>
    <property type="match status" value="1"/>
</dbReference>
<proteinExistence type="predicted"/>
<accession>B8HUG4</accession>
<dbReference type="Pfam" id="PF00563">
    <property type="entry name" value="EAL"/>
    <property type="match status" value="1"/>
</dbReference>
<dbReference type="eggNOG" id="COG5001">
    <property type="taxonomic scope" value="Bacteria"/>
</dbReference>
<dbReference type="InterPro" id="IPR001633">
    <property type="entry name" value="EAL_dom"/>
</dbReference>
<dbReference type="PROSITE" id="PS50112">
    <property type="entry name" value="PAS"/>
    <property type="match status" value="1"/>
</dbReference>
<dbReference type="CDD" id="cd01949">
    <property type="entry name" value="GGDEF"/>
    <property type="match status" value="1"/>
</dbReference>
<dbReference type="PROSITE" id="PS50883">
    <property type="entry name" value="EAL"/>
    <property type="match status" value="1"/>
</dbReference>
<reference evidence="5" key="1">
    <citation type="submission" date="2009-01" db="EMBL/GenBank/DDBJ databases">
        <title>Complete sequence of chromosome Cyanothece sp. PCC 7425.</title>
        <authorList>
            <consortium name="US DOE Joint Genome Institute"/>
            <person name="Lucas S."/>
            <person name="Copeland A."/>
            <person name="Lapidus A."/>
            <person name="Glavina del Rio T."/>
            <person name="Dalin E."/>
            <person name="Tice H."/>
            <person name="Bruce D."/>
            <person name="Goodwin L."/>
            <person name="Pitluck S."/>
            <person name="Sims D."/>
            <person name="Meineke L."/>
            <person name="Brettin T."/>
            <person name="Detter J.C."/>
            <person name="Han C."/>
            <person name="Larimer F."/>
            <person name="Land M."/>
            <person name="Hauser L."/>
            <person name="Kyrpides N."/>
            <person name="Ovchinnikova G."/>
            <person name="Liberton M."/>
            <person name="Stoeckel J."/>
            <person name="Banerjee A."/>
            <person name="Singh A."/>
            <person name="Page L."/>
            <person name="Sato H."/>
            <person name="Zhao L."/>
            <person name="Sherman L."/>
            <person name="Pakrasi H."/>
            <person name="Richardson P."/>
        </authorList>
    </citation>
    <scope>NUCLEOTIDE SEQUENCE</scope>
    <source>
        <strain evidence="5">PCC 7425</strain>
    </source>
</reference>
<dbReference type="CDD" id="cd00130">
    <property type="entry name" value="PAS"/>
    <property type="match status" value="1"/>
</dbReference>
<dbReference type="Pfam" id="PF08447">
    <property type="entry name" value="PAS_3"/>
    <property type="match status" value="1"/>
</dbReference>
<name>B8HUG4_CYAP4</name>
<evidence type="ECO:0000259" key="4">
    <source>
        <dbReference type="PROSITE" id="PS50887"/>
    </source>
</evidence>
<dbReference type="EMBL" id="CP001344">
    <property type="protein sequence ID" value="ACL46166.1"/>
    <property type="molecule type" value="Genomic_DNA"/>
</dbReference>
<dbReference type="InterPro" id="IPR035919">
    <property type="entry name" value="EAL_sf"/>
</dbReference>
<evidence type="ECO:0000259" key="3">
    <source>
        <dbReference type="PROSITE" id="PS50883"/>
    </source>
</evidence>
<evidence type="ECO:0000313" key="5">
    <source>
        <dbReference type="EMBL" id="ACL46166.1"/>
    </source>
</evidence>
<dbReference type="PROSITE" id="PS50887">
    <property type="entry name" value="GGDEF"/>
    <property type="match status" value="1"/>
</dbReference>
<feature type="domain" description="EAL" evidence="3">
    <location>
        <begin position="322"/>
        <end position="583"/>
    </location>
</feature>
<protein>
    <submittedName>
        <fullName evidence="5">Diguanylate cyclase/phosphodiesterase with PAS/PAC sensor(S)</fullName>
    </submittedName>
</protein>
<dbReference type="SMART" id="SM00267">
    <property type="entry name" value="GGDEF"/>
    <property type="match status" value="1"/>
</dbReference>
<dbReference type="SUPFAM" id="SSF55785">
    <property type="entry name" value="PYP-like sensor domain (PAS domain)"/>
    <property type="match status" value="1"/>
</dbReference>
<dbReference type="KEGG" id="cyn:Cyan7425_3848"/>
<dbReference type="InterPro" id="IPR043128">
    <property type="entry name" value="Rev_trsase/Diguanyl_cyclase"/>
</dbReference>
<dbReference type="NCBIfam" id="TIGR00254">
    <property type="entry name" value="GGDEF"/>
    <property type="match status" value="1"/>
</dbReference>
<dbReference type="SUPFAM" id="SSF141868">
    <property type="entry name" value="EAL domain-like"/>
    <property type="match status" value="1"/>
</dbReference>
<dbReference type="InterPro" id="IPR050706">
    <property type="entry name" value="Cyclic-di-GMP_PDE-like"/>
</dbReference>
<feature type="domain" description="GGDEF" evidence="4">
    <location>
        <begin position="178"/>
        <end position="311"/>
    </location>
</feature>
<dbReference type="GO" id="GO:0071111">
    <property type="term" value="F:cyclic-guanylate-specific phosphodiesterase activity"/>
    <property type="evidence" value="ECO:0007669"/>
    <property type="project" value="InterPro"/>
</dbReference>
<feature type="coiled-coil region" evidence="1">
    <location>
        <begin position="233"/>
        <end position="260"/>
    </location>
</feature>
<organism evidence="5">
    <name type="scientific">Cyanothece sp. (strain PCC 7425 / ATCC 29141)</name>
    <dbReference type="NCBI Taxonomy" id="395961"/>
    <lineage>
        <taxon>Bacteria</taxon>
        <taxon>Bacillati</taxon>
        <taxon>Cyanobacteriota</taxon>
        <taxon>Cyanophyceae</taxon>
        <taxon>Gomontiellales</taxon>
        <taxon>Cyanothecaceae</taxon>
        <taxon>Cyanothece</taxon>
    </lineage>
</organism>
<dbReference type="InterPro" id="IPR035965">
    <property type="entry name" value="PAS-like_dom_sf"/>
</dbReference>
<dbReference type="NCBIfam" id="TIGR00229">
    <property type="entry name" value="sensory_box"/>
    <property type="match status" value="1"/>
</dbReference>
<feature type="domain" description="PAS" evidence="2">
    <location>
        <begin position="14"/>
        <end position="84"/>
    </location>
</feature>
<dbReference type="InterPro" id="IPR000014">
    <property type="entry name" value="PAS"/>
</dbReference>
<dbReference type="CDD" id="cd01948">
    <property type="entry name" value="EAL"/>
    <property type="match status" value="1"/>
</dbReference>
<evidence type="ECO:0000256" key="1">
    <source>
        <dbReference type="SAM" id="Coils"/>
    </source>
</evidence>
<dbReference type="STRING" id="395961.Cyan7425_3848"/>
<dbReference type="SMART" id="SM00052">
    <property type="entry name" value="EAL"/>
    <property type="match status" value="1"/>
</dbReference>
<dbReference type="Gene3D" id="3.30.70.270">
    <property type="match status" value="1"/>
</dbReference>
<dbReference type="InterPro" id="IPR000160">
    <property type="entry name" value="GGDEF_dom"/>
</dbReference>
<dbReference type="Gene3D" id="3.20.20.450">
    <property type="entry name" value="EAL domain"/>
    <property type="match status" value="1"/>
</dbReference>
<dbReference type="SUPFAM" id="SSF55073">
    <property type="entry name" value="Nucleotide cyclase"/>
    <property type="match status" value="1"/>
</dbReference>
<dbReference type="Pfam" id="PF00990">
    <property type="entry name" value="GGDEF"/>
    <property type="match status" value="1"/>
</dbReference>
<dbReference type="PANTHER" id="PTHR33121">
    <property type="entry name" value="CYCLIC DI-GMP PHOSPHODIESTERASE PDEF"/>
    <property type="match status" value="1"/>
</dbReference>
<dbReference type="SMART" id="SM00091">
    <property type="entry name" value="PAS"/>
    <property type="match status" value="1"/>
</dbReference>
<dbReference type="InterPro" id="IPR013655">
    <property type="entry name" value="PAS_fold_3"/>
</dbReference>
<gene>
    <name evidence="5" type="ordered locus">Cyan7425_3848</name>
</gene>
<dbReference type="Gene3D" id="3.30.450.20">
    <property type="entry name" value="PAS domain"/>
    <property type="match status" value="1"/>
</dbReference>
<dbReference type="HOGENOM" id="CLU_000445_70_50_3"/>
<dbReference type="OrthoDB" id="9813903at2"/>
<dbReference type="AlphaFoldDB" id="B8HUG4"/>
<sequence>MILLPFSFPKDKQAQMFYASLVQHCSDTIVVLAQDGKVQYVSPALTTVLGYRTGDWLGQPVLQHLHPEDIGLVKSHLSQLWQAPDTCLTWELRCRHAEGTWMTLECTGKNLLYDPFLQGVVLYWRNINQRKATEETLRSVEARLSWQSQHDPLTGLLNRTAFESVLLKTLHQSLSEPQPHVLCYLDIDQFRIINDACGYRAGDELLCQVASLVQNSLAVTDTFARLNSDSFGILLAQCSLEQARQLMERLRQKIQECRFIWQDKMFVTTVSIGLVEFSPATPNLASLLNAAEAACYVAKERGRNRCHNFQSDDIELVQKRGAVQWLSYLNKALAENRFRLFFQTIRPLGKDAAPIDHYEVLLRLEDNGGQLVSPAVFIGAAERFNLMPNIDRWVIKTLFALIREQLIPQPDPAALSQEEQHCFYAVNLSGASINDDRLIEFLLEEFQTSGVPPAMICFEITETVAISNLGKAAQLIRELKKLGCRFALDDFGSGMSSFGYLKNLPVDYLKIDGNFIRNIINDSIDLAMVRAIQQISQVMQIETIAEFVENQSILEAISDLGVNYAQGYAIAPPAPLPALVTSH</sequence>
<evidence type="ECO:0000259" key="2">
    <source>
        <dbReference type="PROSITE" id="PS50112"/>
    </source>
</evidence>
<keyword evidence="1" id="KW-0175">Coiled coil</keyword>